<organism evidence="1">
    <name type="scientific">marine sediment metagenome</name>
    <dbReference type="NCBI Taxonomy" id="412755"/>
    <lineage>
        <taxon>unclassified sequences</taxon>
        <taxon>metagenomes</taxon>
        <taxon>ecological metagenomes</taxon>
    </lineage>
</organism>
<dbReference type="EMBL" id="LAZR01027430">
    <property type="protein sequence ID" value="KKL65754.1"/>
    <property type="molecule type" value="Genomic_DNA"/>
</dbReference>
<proteinExistence type="predicted"/>
<dbReference type="AlphaFoldDB" id="A0A0F9DVI7"/>
<comment type="caution">
    <text evidence="1">The sequence shown here is derived from an EMBL/GenBank/DDBJ whole genome shotgun (WGS) entry which is preliminary data.</text>
</comment>
<sequence>MEIKIKLKIKDVEIELTEKEAKELKEILNEIYPEKEIKVIKEKEYIPYPYYPPIIINPEPYKWGQWEVTWDNDITGQPLLELPVTISYSGK</sequence>
<protein>
    <submittedName>
        <fullName evidence="1">Uncharacterized protein</fullName>
    </submittedName>
</protein>
<accession>A0A0F9DVI7</accession>
<reference evidence="1" key="1">
    <citation type="journal article" date="2015" name="Nature">
        <title>Complex archaea that bridge the gap between prokaryotes and eukaryotes.</title>
        <authorList>
            <person name="Spang A."/>
            <person name="Saw J.H."/>
            <person name="Jorgensen S.L."/>
            <person name="Zaremba-Niedzwiedzka K."/>
            <person name="Martijn J."/>
            <person name="Lind A.E."/>
            <person name="van Eijk R."/>
            <person name="Schleper C."/>
            <person name="Guy L."/>
            <person name="Ettema T.J."/>
        </authorList>
    </citation>
    <scope>NUCLEOTIDE SEQUENCE</scope>
</reference>
<gene>
    <name evidence="1" type="ORF">LCGC14_2151830</name>
</gene>
<name>A0A0F9DVI7_9ZZZZ</name>
<evidence type="ECO:0000313" key="1">
    <source>
        <dbReference type="EMBL" id="KKL65754.1"/>
    </source>
</evidence>